<feature type="domain" description="FecR protein" evidence="2">
    <location>
        <begin position="140"/>
        <end position="233"/>
    </location>
</feature>
<feature type="transmembrane region" description="Helical" evidence="1">
    <location>
        <begin position="40"/>
        <end position="61"/>
    </location>
</feature>
<keyword evidence="1" id="KW-0472">Membrane</keyword>
<feature type="domain" description="Protein FecR C-terminal" evidence="3">
    <location>
        <begin position="285"/>
        <end position="353"/>
    </location>
</feature>
<dbReference type="InterPro" id="IPR006860">
    <property type="entry name" value="FecR"/>
</dbReference>
<dbReference type="GO" id="GO:0016989">
    <property type="term" value="F:sigma factor antagonist activity"/>
    <property type="evidence" value="ECO:0007669"/>
    <property type="project" value="TreeGrafter"/>
</dbReference>
<evidence type="ECO:0008006" key="5">
    <source>
        <dbReference type="Google" id="ProtNLM"/>
    </source>
</evidence>
<keyword evidence="1" id="KW-0812">Transmembrane</keyword>
<accession>A0A0F9XC55</accession>
<dbReference type="Pfam" id="PF04773">
    <property type="entry name" value="FecR"/>
    <property type="match status" value="1"/>
</dbReference>
<evidence type="ECO:0000259" key="3">
    <source>
        <dbReference type="Pfam" id="PF16344"/>
    </source>
</evidence>
<dbReference type="Pfam" id="PF16344">
    <property type="entry name" value="FecR_C"/>
    <property type="match status" value="1"/>
</dbReference>
<protein>
    <recommendedName>
        <fullName evidence="5">FecR protein domain-containing protein</fullName>
    </recommendedName>
</protein>
<reference evidence="4" key="1">
    <citation type="journal article" date="2015" name="Nature">
        <title>Complex archaea that bridge the gap between prokaryotes and eukaryotes.</title>
        <authorList>
            <person name="Spang A."/>
            <person name="Saw J.H."/>
            <person name="Jorgensen S.L."/>
            <person name="Zaremba-Niedzwiedzka K."/>
            <person name="Martijn J."/>
            <person name="Lind A.E."/>
            <person name="van Eijk R."/>
            <person name="Schleper C."/>
            <person name="Guy L."/>
            <person name="Ettema T.J."/>
        </authorList>
    </citation>
    <scope>NUCLEOTIDE SEQUENCE</scope>
</reference>
<organism evidence="4">
    <name type="scientific">marine sediment metagenome</name>
    <dbReference type="NCBI Taxonomy" id="412755"/>
    <lineage>
        <taxon>unclassified sequences</taxon>
        <taxon>metagenomes</taxon>
        <taxon>ecological metagenomes</taxon>
    </lineage>
</organism>
<dbReference type="InterPro" id="IPR032508">
    <property type="entry name" value="FecR_C"/>
</dbReference>
<proteinExistence type="predicted"/>
<evidence type="ECO:0000259" key="2">
    <source>
        <dbReference type="Pfam" id="PF04773"/>
    </source>
</evidence>
<name>A0A0F9XC55_9ZZZZ</name>
<evidence type="ECO:0000256" key="1">
    <source>
        <dbReference type="SAM" id="Phobius"/>
    </source>
</evidence>
<sequence>MEKINPNNVNFSSITDEENTDLKKRIFATIRKDKRTYRNVWYKSLAAACFIGFVGLGFYNYNMTSETNSITDFVNSSTIENNNSTSNEVVLTLGKGNDLKIKEDVAAINYSSSGQNVTIGNGQTFNQNIVDTEKAVFNTLSVPYGKRSTLTLSDGSKVWLNSGSKLVYPIAFHGDKREVYIEGEAIFEVTHNKKKPFYVISDTQVVEVLGTVFGVTNYPDENSTNTILKSGSVQISYQDIKTASSHSDKMKISPGTKASYDKNTKSIVSEKVDVDNYFSWKDGFLIFKNNDMQFIMKRISRYYNVEIAIENEELATETFSGYLDLNEDILSVINSIRESTNMEYLKTDNKIIIK</sequence>
<dbReference type="PANTHER" id="PTHR30273">
    <property type="entry name" value="PERIPLASMIC SIGNAL SENSOR AND SIGMA FACTOR ACTIVATOR FECR-RELATED"/>
    <property type="match status" value="1"/>
</dbReference>
<keyword evidence="1" id="KW-1133">Transmembrane helix</keyword>
<evidence type="ECO:0000313" key="4">
    <source>
        <dbReference type="EMBL" id="KKN89298.1"/>
    </source>
</evidence>
<dbReference type="AlphaFoldDB" id="A0A0F9XC55"/>
<dbReference type="Gene3D" id="2.60.120.1440">
    <property type="match status" value="1"/>
</dbReference>
<dbReference type="EMBL" id="LAZR01000120">
    <property type="protein sequence ID" value="KKN89298.1"/>
    <property type="molecule type" value="Genomic_DNA"/>
</dbReference>
<dbReference type="InterPro" id="IPR012373">
    <property type="entry name" value="Ferrdict_sens_TM"/>
</dbReference>
<dbReference type="Gene3D" id="3.55.50.30">
    <property type="match status" value="1"/>
</dbReference>
<dbReference type="PANTHER" id="PTHR30273:SF2">
    <property type="entry name" value="PROTEIN FECR"/>
    <property type="match status" value="1"/>
</dbReference>
<gene>
    <name evidence="4" type="ORF">LCGC14_0239550</name>
</gene>
<comment type="caution">
    <text evidence="4">The sequence shown here is derived from an EMBL/GenBank/DDBJ whole genome shotgun (WGS) entry which is preliminary data.</text>
</comment>